<keyword evidence="5 7" id="KW-0378">Hydrolase</keyword>
<accession>A0A0R3TH11</accession>
<dbReference type="InterPro" id="IPR017853">
    <property type="entry name" value="GH"/>
</dbReference>
<dbReference type="WBParaSite" id="HNAJ_0000635201-mRNA-1">
    <property type="protein sequence ID" value="HNAJ_0000635201-mRNA-1"/>
    <property type="gene ID" value="HNAJ_0000635201"/>
</dbReference>
<dbReference type="OrthoDB" id="5795902at2759"/>
<reference evidence="11" key="1">
    <citation type="submission" date="2017-02" db="UniProtKB">
        <authorList>
            <consortium name="WormBaseParasite"/>
        </authorList>
    </citation>
    <scope>IDENTIFICATION</scope>
</reference>
<dbReference type="Pfam" id="PF16499">
    <property type="entry name" value="Melibiase_2"/>
    <property type="match status" value="1"/>
</dbReference>
<evidence type="ECO:0000313" key="10">
    <source>
        <dbReference type="Proteomes" id="UP000278807"/>
    </source>
</evidence>
<dbReference type="InterPro" id="IPR013785">
    <property type="entry name" value="Aldolase_TIM"/>
</dbReference>
<evidence type="ECO:0000256" key="3">
    <source>
        <dbReference type="ARBA" id="ARBA00012755"/>
    </source>
</evidence>
<dbReference type="GO" id="GO:0005737">
    <property type="term" value="C:cytoplasm"/>
    <property type="evidence" value="ECO:0007669"/>
    <property type="project" value="TreeGrafter"/>
</dbReference>
<dbReference type="PANTHER" id="PTHR11452:SF83">
    <property type="entry name" value="ALPHA-GALACTOSIDASE"/>
    <property type="match status" value="1"/>
</dbReference>
<keyword evidence="7" id="KW-1015">Disulfide bond</keyword>
<evidence type="ECO:0000256" key="7">
    <source>
        <dbReference type="RuleBase" id="RU361168"/>
    </source>
</evidence>
<dbReference type="Pfam" id="PF17801">
    <property type="entry name" value="Melibiase_C"/>
    <property type="match status" value="1"/>
</dbReference>
<name>A0A0R3TH11_RODNA</name>
<comment type="similarity">
    <text evidence="2 7">Belongs to the glycosyl hydrolase 27 family.</text>
</comment>
<protein>
    <recommendedName>
        <fullName evidence="3 7">Alpha-galactosidase</fullName>
        <ecNumber evidence="7">3.2.1.-</ecNumber>
    </recommendedName>
</protein>
<comment type="catalytic activity">
    <reaction evidence="1">
        <text>Hydrolysis of terminal, non-reducing alpha-D-galactose residues in alpha-D-galactosides, including galactose oligosaccharides, galactomannans and galactolipids.</text>
        <dbReference type="EC" id="3.2.1.22"/>
    </reaction>
</comment>
<evidence type="ECO:0000256" key="5">
    <source>
        <dbReference type="ARBA" id="ARBA00022801"/>
    </source>
</evidence>
<organism evidence="11">
    <name type="scientific">Rodentolepis nana</name>
    <name type="common">Dwarf tapeworm</name>
    <name type="synonym">Hymenolepis nana</name>
    <dbReference type="NCBI Taxonomy" id="102285"/>
    <lineage>
        <taxon>Eukaryota</taxon>
        <taxon>Metazoa</taxon>
        <taxon>Spiralia</taxon>
        <taxon>Lophotrochozoa</taxon>
        <taxon>Platyhelminthes</taxon>
        <taxon>Cestoda</taxon>
        <taxon>Eucestoda</taxon>
        <taxon>Cyclophyllidea</taxon>
        <taxon>Hymenolepididae</taxon>
        <taxon>Rodentolepis</taxon>
    </lineage>
</organism>
<dbReference type="AlphaFoldDB" id="A0A0R3TH11"/>
<evidence type="ECO:0000256" key="6">
    <source>
        <dbReference type="ARBA" id="ARBA00023295"/>
    </source>
</evidence>
<dbReference type="EMBL" id="UZAE01006756">
    <property type="protein sequence ID" value="VDO02208.1"/>
    <property type="molecule type" value="Genomic_DNA"/>
</dbReference>
<keyword evidence="6 7" id="KW-0326">Glycosidase</keyword>
<evidence type="ECO:0000256" key="1">
    <source>
        <dbReference type="ARBA" id="ARBA00001255"/>
    </source>
</evidence>
<dbReference type="SUPFAM" id="SSF51011">
    <property type="entry name" value="Glycosyl hydrolase domain"/>
    <property type="match status" value="1"/>
</dbReference>
<reference evidence="9 10" key="2">
    <citation type="submission" date="2018-11" db="EMBL/GenBank/DDBJ databases">
        <authorList>
            <consortium name="Pathogen Informatics"/>
        </authorList>
    </citation>
    <scope>NUCLEOTIDE SEQUENCE [LARGE SCALE GENOMIC DNA]</scope>
</reference>
<dbReference type="STRING" id="102285.A0A0R3TH11"/>
<dbReference type="InterPro" id="IPR013780">
    <property type="entry name" value="Glyco_hydro_b"/>
</dbReference>
<sequence>MIQPDGFAMFSRYLNATKRPMVFGCSYPAYSHWYDGEKLNWTQLIDNCNLWRMFEDVQDSFSSVLSIMRQYEAHRRTLIPAAGPGHWNDLDMLLGGNFGLSWDETRVQMGIWAMHAVPLIISVDLEDIKQEMKEILQAPLVIRVNQDKLGKPADLIIPEPGIKVWVRQLSDFNGGWALAYLNLNDGAGYPVQVVNSLKELGVKADGNKGTSFKLIDAFTGNEKLTTDLSTPFEVRVNPSGIVMLIAQPLGHNLNHVIEF</sequence>
<comment type="subunit">
    <text evidence="7">Homodimer.</text>
</comment>
<evidence type="ECO:0000256" key="2">
    <source>
        <dbReference type="ARBA" id="ARBA00009743"/>
    </source>
</evidence>
<evidence type="ECO:0000259" key="8">
    <source>
        <dbReference type="Pfam" id="PF17801"/>
    </source>
</evidence>
<dbReference type="Gene3D" id="3.20.20.70">
    <property type="entry name" value="Aldolase class I"/>
    <property type="match status" value="1"/>
</dbReference>
<dbReference type="PRINTS" id="PR00740">
    <property type="entry name" value="GLHYDRLASE27"/>
</dbReference>
<dbReference type="InterPro" id="IPR041233">
    <property type="entry name" value="Melibiase_C"/>
</dbReference>
<feature type="domain" description="Alpha galactosidase C-terminal" evidence="8">
    <location>
        <begin position="161"/>
        <end position="245"/>
    </location>
</feature>
<dbReference type="Proteomes" id="UP000278807">
    <property type="component" value="Unassembled WGS sequence"/>
</dbReference>
<evidence type="ECO:0000256" key="4">
    <source>
        <dbReference type="ARBA" id="ARBA00022729"/>
    </source>
</evidence>
<dbReference type="EC" id="3.2.1.-" evidence="7"/>
<dbReference type="SUPFAM" id="SSF51445">
    <property type="entry name" value="(Trans)glycosidases"/>
    <property type="match status" value="1"/>
</dbReference>
<keyword evidence="10" id="KW-1185">Reference proteome</keyword>
<dbReference type="PANTHER" id="PTHR11452">
    <property type="entry name" value="ALPHA-GALACTOSIDASE/ALPHA-N-ACETYLGALACTOSAMINIDASE"/>
    <property type="match status" value="1"/>
</dbReference>
<dbReference type="GO" id="GO:0004557">
    <property type="term" value="F:alpha-galactosidase activity"/>
    <property type="evidence" value="ECO:0007669"/>
    <property type="project" value="TreeGrafter"/>
</dbReference>
<dbReference type="Gene3D" id="2.60.40.1180">
    <property type="entry name" value="Golgi alpha-mannosidase II"/>
    <property type="match status" value="1"/>
</dbReference>
<proteinExistence type="inferred from homology"/>
<dbReference type="GO" id="GO:0016139">
    <property type="term" value="P:glycoside catabolic process"/>
    <property type="evidence" value="ECO:0007669"/>
    <property type="project" value="TreeGrafter"/>
</dbReference>
<dbReference type="InterPro" id="IPR002241">
    <property type="entry name" value="Glyco_hydro_27"/>
</dbReference>
<evidence type="ECO:0000313" key="9">
    <source>
        <dbReference type="EMBL" id="VDO02208.1"/>
    </source>
</evidence>
<keyword evidence="4" id="KW-0732">Signal</keyword>
<evidence type="ECO:0000313" key="11">
    <source>
        <dbReference type="WBParaSite" id="HNAJ_0000635201-mRNA-1"/>
    </source>
</evidence>
<dbReference type="GO" id="GO:0009311">
    <property type="term" value="P:oligosaccharide metabolic process"/>
    <property type="evidence" value="ECO:0007669"/>
    <property type="project" value="TreeGrafter"/>
</dbReference>
<gene>
    <name evidence="9" type="ORF">HNAJ_LOCUS6348</name>
</gene>